<dbReference type="OrthoDB" id="442921at2759"/>
<dbReference type="InterPro" id="IPR022617">
    <property type="entry name" value="Rad60/SUMO-like_dom"/>
</dbReference>
<dbReference type="EMBL" id="HG740021">
    <property type="protein sequence ID" value="CDP20143.1"/>
    <property type="molecule type" value="Genomic_DNA"/>
</dbReference>
<reference evidence="3" key="1">
    <citation type="journal article" date="2014" name="Science">
        <title>The coffee genome provides insight into the convergent evolution of caffeine biosynthesis.</title>
        <authorList>
            <person name="Denoeud F."/>
            <person name="Carretero-Paulet L."/>
            <person name="Dereeper A."/>
            <person name="Droc G."/>
            <person name="Guyot R."/>
            <person name="Pietrella M."/>
            <person name="Zheng C."/>
            <person name="Alberti A."/>
            <person name="Anthony F."/>
            <person name="Aprea G."/>
            <person name="Aury J.M."/>
            <person name="Bento P."/>
            <person name="Bernard M."/>
            <person name="Bocs S."/>
            <person name="Campa C."/>
            <person name="Cenci A."/>
            <person name="Combes M.C."/>
            <person name="Crouzillat D."/>
            <person name="Da Silva C."/>
            <person name="Daddiego L."/>
            <person name="De Bellis F."/>
            <person name="Dussert S."/>
            <person name="Garsmeur O."/>
            <person name="Gayraud T."/>
            <person name="Guignon V."/>
            <person name="Jahn K."/>
            <person name="Jamilloux V."/>
            <person name="Joet T."/>
            <person name="Labadie K."/>
            <person name="Lan T."/>
            <person name="Leclercq J."/>
            <person name="Lepelley M."/>
            <person name="Leroy T."/>
            <person name="Li L.T."/>
            <person name="Librado P."/>
            <person name="Lopez L."/>
            <person name="Munoz A."/>
            <person name="Noel B."/>
            <person name="Pallavicini A."/>
            <person name="Perrotta G."/>
            <person name="Poncet V."/>
            <person name="Pot D."/>
            <person name="Priyono X."/>
            <person name="Rigoreau M."/>
            <person name="Rouard M."/>
            <person name="Rozas J."/>
            <person name="Tranchant-Dubreuil C."/>
            <person name="VanBuren R."/>
            <person name="Zhang Q."/>
            <person name="Andrade A.C."/>
            <person name="Argout X."/>
            <person name="Bertrand B."/>
            <person name="de Kochko A."/>
            <person name="Graziosi G."/>
            <person name="Henry R.J."/>
            <person name="Jayarama X."/>
            <person name="Ming R."/>
            <person name="Nagai C."/>
            <person name="Rounsley S."/>
            <person name="Sankoff D."/>
            <person name="Giuliano G."/>
            <person name="Albert V.A."/>
            <person name="Wincker P."/>
            <person name="Lashermes P."/>
        </authorList>
    </citation>
    <scope>NUCLEOTIDE SEQUENCE [LARGE SCALE GENOMIC DNA]</scope>
    <source>
        <strain evidence="3">cv. DH200-94</strain>
    </source>
</reference>
<dbReference type="InterPro" id="IPR029071">
    <property type="entry name" value="Ubiquitin-like_domsf"/>
</dbReference>
<dbReference type="Gramene" id="CDP20143">
    <property type="protein sequence ID" value="CDP20143"/>
    <property type="gene ID" value="GSCOC_T00000083001"/>
</dbReference>
<keyword evidence="3" id="KW-1185">Reference proteome</keyword>
<dbReference type="PhylomeDB" id="A0A068VKE5"/>
<feature type="domain" description="Rad60/SUMO-like" evidence="1">
    <location>
        <begin position="27"/>
        <end position="93"/>
    </location>
</feature>
<dbReference type="InParanoid" id="A0A068VKE5"/>
<accession>A0A068VKE5</accession>
<gene>
    <name evidence="2" type="ORF">GSCOC_T00000083001</name>
</gene>
<evidence type="ECO:0000259" key="1">
    <source>
        <dbReference type="Pfam" id="PF11976"/>
    </source>
</evidence>
<dbReference type="STRING" id="49390.A0A068VKE5"/>
<dbReference type="AlphaFoldDB" id="A0A068VKE5"/>
<evidence type="ECO:0000313" key="2">
    <source>
        <dbReference type="EMBL" id="CDP20143.1"/>
    </source>
</evidence>
<sequence length="110" mass="12828">MARRCSGRKRPLEMSYEPFDEMVLLRMLGQDGKMMLFKVKRNKPLKTLLMKYCDYKKFDYSTVNFLHLGRRVLVRSTPQELGMRDGDIIEAMVHVDGGGDVKDIQKMRPA</sequence>
<organism evidence="2 3">
    <name type="scientific">Coffea canephora</name>
    <name type="common">Robusta coffee</name>
    <dbReference type="NCBI Taxonomy" id="49390"/>
    <lineage>
        <taxon>Eukaryota</taxon>
        <taxon>Viridiplantae</taxon>
        <taxon>Streptophyta</taxon>
        <taxon>Embryophyta</taxon>
        <taxon>Tracheophyta</taxon>
        <taxon>Spermatophyta</taxon>
        <taxon>Magnoliopsida</taxon>
        <taxon>eudicotyledons</taxon>
        <taxon>Gunneridae</taxon>
        <taxon>Pentapetalae</taxon>
        <taxon>asterids</taxon>
        <taxon>lamiids</taxon>
        <taxon>Gentianales</taxon>
        <taxon>Rubiaceae</taxon>
        <taxon>Ixoroideae</taxon>
        <taxon>Gardenieae complex</taxon>
        <taxon>Bertiereae - Coffeeae clade</taxon>
        <taxon>Coffeeae</taxon>
        <taxon>Coffea</taxon>
    </lineage>
</organism>
<dbReference type="OMA" id="ETPPREM"/>
<proteinExistence type="predicted"/>
<dbReference type="Pfam" id="PF11976">
    <property type="entry name" value="Rad60-SLD"/>
    <property type="match status" value="1"/>
</dbReference>
<dbReference type="Proteomes" id="UP000295252">
    <property type="component" value="Unassembled WGS sequence"/>
</dbReference>
<dbReference type="Gene3D" id="3.10.20.90">
    <property type="entry name" value="Phosphatidylinositol 3-kinase Catalytic Subunit, Chain A, domain 1"/>
    <property type="match status" value="1"/>
</dbReference>
<evidence type="ECO:0000313" key="3">
    <source>
        <dbReference type="Proteomes" id="UP000295252"/>
    </source>
</evidence>
<dbReference type="PANTHER" id="PTHR10562">
    <property type="entry name" value="SMALL UBIQUITIN-RELATED MODIFIER"/>
    <property type="match status" value="1"/>
</dbReference>
<dbReference type="SUPFAM" id="SSF54236">
    <property type="entry name" value="Ubiquitin-like"/>
    <property type="match status" value="1"/>
</dbReference>
<protein>
    <submittedName>
        <fullName evidence="2">DH200=94 genomic scaffold, scaffold_937</fullName>
    </submittedName>
</protein>
<name>A0A068VKE5_COFCA</name>